<comment type="caution">
    <text evidence="1">The sequence shown here is derived from an EMBL/GenBank/DDBJ whole genome shotgun (WGS) entry which is preliminary data.</text>
</comment>
<gene>
    <name evidence="1" type="ORF">FN961_05035</name>
</gene>
<dbReference type="Gene3D" id="3.60.15.10">
    <property type="entry name" value="Ribonuclease Z/Hydroxyacylglutathione hydrolase-like"/>
    <property type="match status" value="1"/>
</dbReference>
<name>A0A553JSJ9_SHEHA</name>
<dbReference type="OrthoDB" id="6288101at2"/>
<keyword evidence="2" id="KW-1185">Reference proteome</keyword>
<dbReference type="SUPFAM" id="SSF56281">
    <property type="entry name" value="Metallo-hydrolase/oxidoreductase"/>
    <property type="match status" value="1"/>
</dbReference>
<evidence type="ECO:0000313" key="2">
    <source>
        <dbReference type="Proteomes" id="UP000318126"/>
    </source>
</evidence>
<dbReference type="AlphaFoldDB" id="A0A553JSJ9"/>
<sequence>MLVSKEISTDLYLVTDSAGLRNSSFKITGNEIIVFGASSTKIAERTIKLIHEQFPKLKITSVHVTHPHGDEIAGLNVYVKQGIEILADEYTISAIKAYPLFSDDIDKFKFRLIQNTQVINGASFYVLESVHAKRQSFVHFKDGGIIFQSDFLHIPFDNTIAKVIPNDTRTFIDFVRNKQLRLNRIVGSYGNNNISVETVNKTYDAMM</sequence>
<dbReference type="Proteomes" id="UP000318126">
    <property type="component" value="Unassembled WGS sequence"/>
</dbReference>
<evidence type="ECO:0000313" key="1">
    <source>
        <dbReference type="EMBL" id="TRY15429.1"/>
    </source>
</evidence>
<reference evidence="2" key="1">
    <citation type="submission" date="2019-07" db="EMBL/GenBank/DDBJ databases">
        <title>Shewanella sp. YLB-08 draft genomic sequence.</title>
        <authorList>
            <person name="Yu L."/>
        </authorList>
    </citation>
    <scope>NUCLEOTIDE SEQUENCE [LARGE SCALE GENOMIC DNA]</scope>
    <source>
        <strain evidence="2">JCM 20706</strain>
    </source>
</reference>
<protein>
    <recommendedName>
        <fullName evidence="3">MBL fold metallo-hydrolase</fullName>
    </recommendedName>
</protein>
<organism evidence="1 2">
    <name type="scientific">Shewanella hanedai</name>
    <name type="common">Alteromonas hanedai</name>
    <dbReference type="NCBI Taxonomy" id="25"/>
    <lineage>
        <taxon>Bacteria</taxon>
        <taxon>Pseudomonadati</taxon>
        <taxon>Pseudomonadota</taxon>
        <taxon>Gammaproteobacteria</taxon>
        <taxon>Alteromonadales</taxon>
        <taxon>Shewanellaceae</taxon>
        <taxon>Shewanella</taxon>
    </lineage>
</organism>
<dbReference type="InterPro" id="IPR036866">
    <property type="entry name" value="RibonucZ/Hydroxyglut_hydro"/>
</dbReference>
<dbReference type="RefSeq" id="WP_143563461.1">
    <property type="nucleotide sequence ID" value="NZ_BMPL01000009.1"/>
</dbReference>
<proteinExistence type="predicted"/>
<evidence type="ECO:0008006" key="3">
    <source>
        <dbReference type="Google" id="ProtNLM"/>
    </source>
</evidence>
<accession>A0A553JSJ9</accession>
<dbReference type="EMBL" id="VKGK01000004">
    <property type="protein sequence ID" value="TRY15429.1"/>
    <property type="molecule type" value="Genomic_DNA"/>
</dbReference>